<evidence type="ECO:0000313" key="5">
    <source>
        <dbReference type="EMBL" id="MCK9877035.1"/>
    </source>
</evidence>
<evidence type="ECO:0000259" key="4">
    <source>
        <dbReference type="PROSITE" id="PS51118"/>
    </source>
</evidence>
<name>A0ABT0JZR4_9ACTN</name>
<dbReference type="Pfam" id="PF01638">
    <property type="entry name" value="HxlR"/>
    <property type="match status" value="1"/>
</dbReference>
<keyword evidence="3" id="KW-0804">Transcription</keyword>
<keyword evidence="6" id="KW-1185">Reference proteome</keyword>
<sequence>MGAPVALAALVELLGRRYALGVYWRLRAGAESFRTLEARLDAPAAQLTQRLRELREGGIVEVDEVGEYRLTAHGRRLQGVIEPLAAWADEWAGLRPRQRVPRGAADRGYDEP</sequence>
<evidence type="ECO:0000256" key="3">
    <source>
        <dbReference type="ARBA" id="ARBA00023163"/>
    </source>
</evidence>
<dbReference type="EMBL" id="JALKFT010000014">
    <property type="protein sequence ID" value="MCK9877035.1"/>
    <property type="molecule type" value="Genomic_DNA"/>
</dbReference>
<accession>A0ABT0JZR4</accession>
<dbReference type="Proteomes" id="UP001201873">
    <property type="component" value="Unassembled WGS sequence"/>
</dbReference>
<dbReference type="Gene3D" id="1.10.10.10">
    <property type="entry name" value="Winged helix-like DNA-binding domain superfamily/Winged helix DNA-binding domain"/>
    <property type="match status" value="1"/>
</dbReference>
<evidence type="ECO:0000256" key="1">
    <source>
        <dbReference type="ARBA" id="ARBA00023015"/>
    </source>
</evidence>
<keyword evidence="2" id="KW-0238">DNA-binding</keyword>
<dbReference type="PANTHER" id="PTHR33204">
    <property type="entry name" value="TRANSCRIPTIONAL REGULATOR, MARR FAMILY"/>
    <property type="match status" value="1"/>
</dbReference>
<reference evidence="5 6" key="1">
    <citation type="submission" date="2022-04" db="EMBL/GenBank/DDBJ databases">
        <title>Genome diversity in the genus Frankia.</title>
        <authorList>
            <person name="Carlos-Shanley C."/>
            <person name="Hahn D."/>
        </authorList>
    </citation>
    <scope>NUCLEOTIDE SEQUENCE [LARGE SCALE GENOMIC DNA]</scope>
    <source>
        <strain evidence="5 6">Ag45/Mut15</strain>
    </source>
</reference>
<dbReference type="SUPFAM" id="SSF46785">
    <property type="entry name" value="Winged helix' DNA-binding domain"/>
    <property type="match status" value="1"/>
</dbReference>
<gene>
    <name evidence="5" type="ORF">MXD59_14845</name>
</gene>
<dbReference type="InterPro" id="IPR002577">
    <property type="entry name" value="HTH_HxlR"/>
</dbReference>
<comment type="caution">
    <text evidence="5">The sequence shown here is derived from an EMBL/GenBank/DDBJ whole genome shotgun (WGS) entry which is preliminary data.</text>
</comment>
<dbReference type="InterPro" id="IPR036390">
    <property type="entry name" value="WH_DNA-bd_sf"/>
</dbReference>
<dbReference type="InterPro" id="IPR036388">
    <property type="entry name" value="WH-like_DNA-bd_sf"/>
</dbReference>
<keyword evidence="1" id="KW-0805">Transcription regulation</keyword>
<evidence type="ECO:0000256" key="2">
    <source>
        <dbReference type="ARBA" id="ARBA00023125"/>
    </source>
</evidence>
<evidence type="ECO:0000313" key="6">
    <source>
        <dbReference type="Proteomes" id="UP001201873"/>
    </source>
</evidence>
<feature type="domain" description="HTH hxlR-type" evidence="4">
    <location>
        <begin position="3"/>
        <end position="96"/>
    </location>
</feature>
<organism evidence="5 6">
    <name type="scientific">Frankia umida</name>
    <dbReference type="NCBI Taxonomy" id="573489"/>
    <lineage>
        <taxon>Bacteria</taxon>
        <taxon>Bacillati</taxon>
        <taxon>Actinomycetota</taxon>
        <taxon>Actinomycetes</taxon>
        <taxon>Frankiales</taxon>
        <taxon>Frankiaceae</taxon>
        <taxon>Frankia</taxon>
    </lineage>
</organism>
<protein>
    <submittedName>
        <fullName evidence="5">Winged helix-turn-helix transcriptional regulator</fullName>
    </submittedName>
</protein>
<dbReference type="PANTHER" id="PTHR33204:SF37">
    <property type="entry name" value="HTH-TYPE TRANSCRIPTIONAL REGULATOR YODB"/>
    <property type="match status" value="1"/>
</dbReference>
<dbReference type="PROSITE" id="PS51118">
    <property type="entry name" value="HTH_HXLR"/>
    <property type="match status" value="1"/>
</dbReference>
<proteinExistence type="predicted"/>